<reference evidence="3" key="1">
    <citation type="submission" date="2018-02" db="EMBL/GenBank/DDBJ databases">
        <authorList>
            <person name="Moore K."/>
            <person name="Momper L."/>
        </authorList>
    </citation>
    <scope>NUCLEOTIDE SEQUENCE [LARGE SCALE GENOMIC DNA]</scope>
    <source>
        <strain evidence="3">ULC18</strain>
    </source>
</reference>
<name>A0A2T1EAQ3_9CYAN</name>
<evidence type="ECO:0000313" key="3">
    <source>
        <dbReference type="Proteomes" id="UP000239576"/>
    </source>
</evidence>
<gene>
    <name evidence="2" type="ORF">C7B82_10515</name>
</gene>
<accession>A0A2T1EAQ3</accession>
<dbReference type="OrthoDB" id="513429at2"/>
<feature type="region of interest" description="Disordered" evidence="1">
    <location>
        <begin position="46"/>
        <end position="88"/>
    </location>
</feature>
<feature type="region of interest" description="Disordered" evidence="1">
    <location>
        <begin position="240"/>
        <end position="297"/>
    </location>
</feature>
<dbReference type="Proteomes" id="UP000239576">
    <property type="component" value="Unassembled WGS sequence"/>
</dbReference>
<evidence type="ECO:0000313" key="2">
    <source>
        <dbReference type="EMBL" id="PSB29781.1"/>
    </source>
</evidence>
<dbReference type="RefSeq" id="WP_106256253.1">
    <property type="nucleotide sequence ID" value="NZ_CAWNSW010000042.1"/>
</dbReference>
<protein>
    <submittedName>
        <fullName evidence="2">Uncharacterized protein</fullName>
    </submittedName>
</protein>
<feature type="compositionally biased region" description="Pro residues" evidence="1">
    <location>
        <begin position="254"/>
        <end position="272"/>
    </location>
</feature>
<feature type="region of interest" description="Disordered" evidence="1">
    <location>
        <begin position="135"/>
        <end position="169"/>
    </location>
</feature>
<comment type="caution">
    <text evidence="2">The sequence shown here is derived from an EMBL/GenBank/DDBJ whole genome shotgun (WGS) entry which is preliminary data.</text>
</comment>
<organism evidence="2 3">
    <name type="scientific">Stenomitos frigidus ULC18</name>
    <dbReference type="NCBI Taxonomy" id="2107698"/>
    <lineage>
        <taxon>Bacteria</taxon>
        <taxon>Bacillati</taxon>
        <taxon>Cyanobacteriota</taxon>
        <taxon>Cyanophyceae</taxon>
        <taxon>Leptolyngbyales</taxon>
        <taxon>Leptolyngbyaceae</taxon>
        <taxon>Stenomitos</taxon>
    </lineage>
</organism>
<feature type="region of interest" description="Disordered" evidence="1">
    <location>
        <begin position="1"/>
        <end position="32"/>
    </location>
</feature>
<reference evidence="2 3" key="2">
    <citation type="submission" date="2018-03" db="EMBL/GenBank/DDBJ databases">
        <title>The ancient ancestry and fast evolution of plastids.</title>
        <authorList>
            <person name="Moore K.R."/>
            <person name="Magnabosco C."/>
            <person name="Momper L."/>
            <person name="Gold D.A."/>
            <person name="Bosak T."/>
            <person name="Fournier G.P."/>
        </authorList>
    </citation>
    <scope>NUCLEOTIDE SEQUENCE [LARGE SCALE GENOMIC DNA]</scope>
    <source>
        <strain evidence="2 3">ULC18</strain>
    </source>
</reference>
<dbReference type="EMBL" id="PVWK01000058">
    <property type="protein sequence ID" value="PSB29781.1"/>
    <property type="molecule type" value="Genomic_DNA"/>
</dbReference>
<feature type="compositionally biased region" description="Pro residues" evidence="1">
    <location>
        <begin position="287"/>
        <end position="297"/>
    </location>
</feature>
<dbReference type="AlphaFoldDB" id="A0A2T1EAQ3"/>
<keyword evidence="3" id="KW-1185">Reference proteome</keyword>
<sequence>MSQDQPPLSEPTSHEASETSSESTLDAPLNEVERLTDAAIAEAAQTEAAQKNVSITEADAAQTEAKPSRRAASNERSTRARRPAPANDEILPQTLLRLLGEAVVAAQPPLKKQGIKTLRGTIQLLEKAVERLEAEPTPKQVRRRVPVPGQASEDALPPSSQTPTGKLVPPFSTAALREKFRTLRQQAWRSWRPLLRQIRDRLPTAINRNFSDQALTGAIAGILVILLWTVSSLLPAKPQPTTIAKAPPTETVAPPTPALTPTPAPAPIPPLVKAPEGPKPVEISPAPSKPAIPPPPLKLTPEQTLIARIQDQVAAISNQYASGLVQSVQANFRGSRLIVNISDGWYSLSRSQQDNLAGEISRRTENLDFIKLELVDATGKLLARSPIVGSEMIILKRSNAVTEAA</sequence>
<feature type="compositionally biased region" description="Low complexity" evidence="1">
    <location>
        <begin position="244"/>
        <end position="253"/>
    </location>
</feature>
<evidence type="ECO:0000256" key="1">
    <source>
        <dbReference type="SAM" id="MobiDB-lite"/>
    </source>
</evidence>
<proteinExistence type="predicted"/>